<gene>
    <name evidence="1" type="ORF">Ccl03g_45410</name>
    <name evidence="2" type="ORF">Ccl03g_48860</name>
</gene>
<dbReference type="SUPFAM" id="SSF88659">
    <property type="entry name" value="Sigma3 and sigma4 domains of RNA polymerase sigma factors"/>
    <property type="match status" value="1"/>
</dbReference>
<reference evidence="2 3" key="1">
    <citation type="submission" date="2019-06" db="EMBL/GenBank/DDBJ databases">
        <title>Draft genome sequence of [Clostridium] clostridioforme NBRC 113352.</title>
        <authorList>
            <person name="Miura T."/>
            <person name="Furukawa M."/>
            <person name="Shimamura M."/>
            <person name="Ohyama Y."/>
            <person name="Yamazoe A."/>
            <person name="Kawasaki H."/>
        </authorList>
    </citation>
    <scope>NUCLEOTIDE SEQUENCE [LARGE SCALE GENOMIC DNA]</scope>
    <source>
        <strain evidence="2 3">NBRC 113352</strain>
    </source>
</reference>
<dbReference type="GeneID" id="97208084"/>
<sequence length="160" mass="18202">MAATEMTKGKVIKILMYYRNIDNEIKINKCIADDLEEQYSSLGAIPIDGMPKAQNNISRVTENIALNLPDGLSAEIASYREKISELHRLKAEILKEVSCLEFKQKSIVIDFYLYGLKWEQVAVRNHYSERQCKNIRNTALKSLAPKFSGNSVIVNYQLTA</sequence>
<comment type="caution">
    <text evidence="2">The sequence shown here is derived from an EMBL/GenBank/DDBJ whole genome shotgun (WGS) entry which is preliminary data.</text>
</comment>
<dbReference type="AlphaFoldDB" id="A0A829WK60"/>
<dbReference type="EMBL" id="BJLB01000001">
    <property type="protein sequence ID" value="GEA38828.1"/>
    <property type="molecule type" value="Genomic_DNA"/>
</dbReference>
<accession>A0A829WK60</accession>
<dbReference type="RefSeq" id="WP_141267813.1">
    <property type="nucleotide sequence ID" value="NZ_BJLB01000001.1"/>
</dbReference>
<dbReference type="InterPro" id="IPR013324">
    <property type="entry name" value="RNA_pol_sigma_r3/r4-like"/>
</dbReference>
<evidence type="ECO:0000313" key="1">
    <source>
        <dbReference type="EMBL" id="GEA38828.1"/>
    </source>
</evidence>
<dbReference type="Proteomes" id="UP000315200">
    <property type="component" value="Unassembled WGS sequence"/>
</dbReference>
<evidence type="ECO:0000313" key="2">
    <source>
        <dbReference type="EMBL" id="GEA39173.1"/>
    </source>
</evidence>
<organism evidence="2 3">
    <name type="scientific">Enterocloster clostridioformis</name>
    <dbReference type="NCBI Taxonomy" id="1531"/>
    <lineage>
        <taxon>Bacteria</taxon>
        <taxon>Bacillati</taxon>
        <taxon>Bacillota</taxon>
        <taxon>Clostridia</taxon>
        <taxon>Lachnospirales</taxon>
        <taxon>Lachnospiraceae</taxon>
        <taxon>Enterocloster</taxon>
    </lineage>
</organism>
<proteinExistence type="predicted"/>
<protein>
    <submittedName>
        <fullName evidence="2">Uncharacterized protein</fullName>
    </submittedName>
</protein>
<name>A0A829WK60_9FIRM</name>
<dbReference type="EMBL" id="BJLB01000001">
    <property type="protein sequence ID" value="GEA39173.1"/>
    <property type="molecule type" value="Genomic_DNA"/>
</dbReference>
<evidence type="ECO:0000313" key="3">
    <source>
        <dbReference type="Proteomes" id="UP000315200"/>
    </source>
</evidence>